<evidence type="ECO:0000313" key="2">
    <source>
        <dbReference type="Proteomes" id="UP000646478"/>
    </source>
</evidence>
<organism evidence="1 2">
    <name type="scientific">Brucella endophytica</name>
    <dbReference type="NCBI Taxonomy" id="1963359"/>
    <lineage>
        <taxon>Bacteria</taxon>
        <taxon>Pseudomonadati</taxon>
        <taxon>Pseudomonadota</taxon>
        <taxon>Alphaproteobacteria</taxon>
        <taxon>Hyphomicrobiales</taxon>
        <taxon>Brucellaceae</taxon>
        <taxon>Brucella/Ochrobactrum group</taxon>
        <taxon>Brucella</taxon>
    </lineage>
</organism>
<accession>A0A916S4Z1</accession>
<evidence type="ECO:0000313" key="1">
    <source>
        <dbReference type="EMBL" id="GGA81270.1"/>
    </source>
</evidence>
<proteinExistence type="predicted"/>
<dbReference type="RefSeq" id="WP_188821288.1">
    <property type="nucleotide sequence ID" value="NZ_BMHH01000002.1"/>
</dbReference>
<protein>
    <submittedName>
        <fullName evidence="1">Uncharacterized protein</fullName>
    </submittedName>
</protein>
<dbReference type="AlphaFoldDB" id="A0A916S4Z1"/>
<reference evidence="1" key="2">
    <citation type="submission" date="2020-09" db="EMBL/GenBank/DDBJ databases">
        <authorList>
            <person name="Sun Q."/>
            <person name="Zhou Y."/>
        </authorList>
    </citation>
    <scope>NUCLEOTIDE SEQUENCE</scope>
    <source>
        <strain evidence="1">CGMCC 1.15082</strain>
    </source>
</reference>
<comment type="caution">
    <text evidence="1">The sequence shown here is derived from an EMBL/GenBank/DDBJ whole genome shotgun (WGS) entry which is preliminary data.</text>
</comment>
<dbReference type="Proteomes" id="UP000646478">
    <property type="component" value="Unassembled WGS sequence"/>
</dbReference>
<dbReference type="EMBL" id="BMHH01000002">
    <property type="protein sequence ID" value="GGA81270.1"/>
    <property type="molecule type" value="Genomic_DNA"/>
</dbReference>
<reference evidence="1" key="1">
    <citation type="journal article" date="2014" name="Int. J. Syst. Evol. Microbiol.">
        <title>Complete genome sequence of Corynebacterium casei LMG S-19264T (=DSM 44701T), isolated from a smear-ripened cheese.</title>
        <authorList>
            <consortium name="US DOE Joint Genome Institute (JGI-PGF)"/>
            <person name="Walter F."/>
            <person name="Albersmeier A."/>
            <person name="Kalinowski J."/>
            <person name="Ruckert C."/>
        </authorList>
    </citation>
    <scope>NUCLEOTIDE SEQUENCE</scope>
    <source>
        <strain evidence="1">CGMCC 1.15082</strain>
    </source>
</reference>
<keyword evidence="2" id="KW-1185">Reference proteome</keyword>
<sequence length="131" mass="14409">MDLSDILSNIADQDRGRELELVDPVTGKPTGIKLWIVGPDSKTAHDARIAMSEELIDRTRSDGTVSAGDRERARIGCLARLVQRWEILENGQPVPFNHRNVVRVLSAGTWIQAQVDAFAADRSAFRSGSAQ</sequence>
<gene>
    <name evidence="1" type="ORF">GCM10011491_05690</name>
</gene>
<name>A0A916S4Z1_9HYPH</name>